<reference evidence="2" key="1">
    <citation type="submission" date="2024-01" db="EMBL/GenBank/DDBJ databases">
        <title>Roseobacter fucihabitans sp. nov., isolated from the brown alga Fucus spiralis.</title>
        <authorList>
            <person name="Hahnke S."/>
            <person name="Berger M."/>
            <person name="Schlingloff A."/>
            <person name="Athale I."/>
            <person name="Neumann-Schaal M."/>
            <person name="Adenaya A."/>
            <person name="Poehlein A."/>
            <person name="Daniel R."/>
            <person name="Pertersen J."/>
            <person name="Brinkhoff T."/>
        </authorList>
    </citation>
    <scope>NUCLEOTIDE SEQUENCE [LARGE SCALE GENOMIC DNA]</scope>
    <source>
        <strain evidence="2">B14</strain>
    </source>
</reference>
<proteinExistence type="predicted"/>
<name>A0ABZ2BWJ0_9RHOB</name>
<evidence type="ECO:0000313" key="1">
    <source>
        <dbReference type="EMBL" id="WVX50358.1"/>
    </source>
</evidence>
<evidence type="ECO:0000313" key="2">
    <source>
        <dbReference type="Proteomes" id="UP001318682"/>
    </source>
</evidence>
<dbReference type="Proteomes" id="UP001318682">
    <property type="component" value="Chromosome"/>
</dbReference>
<protein>
    <submittedName>
        <fullName evidence="1">Uncharacterized protein</fullName>
    </submittedName>
</protein>
<sequence length="144" mass="15386">MLLKAGTRGDSHMFFLNRDISSGAVISVQGSLTFATDILGTFSDVNGSLRLAPTDYLGAPVGYQNFTNRGLELWSKFVGVVTFSGKTVISSFLNVTRPDDWGRDVTIAAIPVPAALPLRLAGLGGLGFMARHKKPQSRLSDLAD</sequence>
<dbReference type="EMBL" id="CP143423">
    <property type="protein sequence ID" value="WVX50358.1"/>
    <property type="molecule type" value="Genomic_DNA"/>
</dbReference>
<accession>A0ABZ2BWJ0</accession>
<organism evidence="1 2">
    <name type="scientific">Roseobacter fucihabitans</name>
    <dbReference type="NCBI Taxonomy" id="1537242"/>
    <lineage>
        <taxon>Bacteria</taxon>
        <taxon>Pseudomonadati</taxon>
        <taxon>Pseudomonadota</taxon>
        <taxon>Alphaproteobacteria</taxon>
        <taxon>Rhodobacterales</taxon>
        <taxon>Roseobacteraceae</taxon>
        <taxon>Roseobacter</taxon>
    </lineage>
</organism>
<keyword evidence="2" id="KW-1185">Reference proteome</keyword>
<gene>
    <name evidence="1" type="ORF">ROLI_034550</name>
</gene>